<dbReference type="Pfam" id="PF13406">
    <property type="entry name" value="SLT_2"/>
    <property type="match status" value="1"/>
</dbReference>
<name>A0A1W1BCE0_9ZZZZ</name>
<protein>
    <submittedName>
        <fullName evidence="2">Membrane-bound lytic murein transglycosylase B</fullName>
        <ecNumber evidence="2">3.2.1.-</ecNumber>
    </submittedName>
</protein>
<reference evidence="2" key="1">
    <citation type="submission" date="2016-10" db="EMBL/GenBank/DDBJ databases">
        <authorList>
            <person name="de Groot N.N."/>
        </authorList>
    </citation>
    <scope>NUCLEOTIDE SEQUENCE</scope>
</reference>
<dbReference type="GO" id="GO:0008933">
    <property type="term" value="F:peptidoglycan lytic transglycosylase activity"/>
    <property type="evidence" value="ECO:0007669"/>
    <property type="project" value="TreeGrafter"/>
</dbReference>
<dbReference type="NCBIfam" id="TIGR02282">
    <property type="entry name" value="MltB"/>
    <property type="match status" value="1"/>
</dbReference>
<evidence type="ECO:0000259" key="1">
    <source>
        <dbReference type="Pfam" id="PF13406"/>
    </source>
</evidence>
<dbReference type="InterPro" id="IPR031304">
    <property type="entry name" value="SLT_2"/>
</dbReference>
<keyword evidence="2" id="KW-0378">Hydrolase</keyword>
<dbReference type="Gene3D" id="1.10.530.10">
    <property type="match status" value="1"/>
</dbReference>
<organism evidence="2">
    <name type="scientific">hydrothermal vent metagenome</name>
    <dbReference type="NCBI Taxonomy" id="652676"/>
    <lineage>
        <taxon>unclassified sequences</taxon>
        <taxon>metagenomes</taxon>
        <taxon>ecological metagenomes</taxon>
    </lineage>
</organism>
<dbReference type="PANTHER" id="PTHR30163">
    <property type="entry name" value="MEMBRANE-BOUND LYTIC MUREIN TRANSGLYCOSYLASE B"/>
    <property type="match status" value="1"/>
</dbReference>
<dbReference type="PANTHER" id="PTHR30163:SF9">
    <property type="entry name" value="MEMBRANE-BOUND LYTIC MUREIN TRANSGLYCOSYLASE B"/>
    <property type="match status" value="1"/>
</dbReference>
<dbReference type="GO" id="GO:0016798">
    <property type="term" value="F:hydrolase activity, acting on glycosyl bonds"/>
    <property type="evidence" value="ECO:0007669"/>
    <property type="project" value="UniProtKB-KW"/>
</dbReference>
<dbReference type="EC" id="3.2.1.-" evidence="2"/>
<accession>A0A1W1BCE0</accession>
<dbReference type="CDD" id="cd13399">
    <property type="entry name" value="Slt35-like"/>
    <property type="match status" value="1"/>
</dbReference>
<feature type="domain" description="Transglycosylase SLT" evidence="1">
    <location>
        <begin position="27"/>
        <end position="325"/>
    </location>
</feature>
<dbReference type="FunFam" id="1.10.8.350:FF:000001">
    <property type="entry name" value="Lytic murein transglycosylase B"/>
    <property type="match status" value="1"/>
</dbReference>
<proteinExistence type="predicted"/>
<dbReference type="InterPro" id="IPR043426">
    <property type="entry name" value="MltB-like"/>
</dbReference>
<dbReference type="InterPro" id="IPR023346">
    <property type="entry name" value="Lysozyme-like_dom_sf"/>
</dbReference>
<keyword evidence="2" id="KW-0326">Glycosidase</keyword>
<dbReference type="AlphaFoldDB" id="A0A1W1BCE0"/>
<dbReference type="SUPFAM" id="SSF53955">
    <property type="entry name" value="Lysozyme-like"/>
    <property type="match status" value="1"/>
</dbReference>
<evidence type="ECO:0000313" key="2">
    <source>
        <dbReference type="EMBL" id="SFV51153.1"/>
    </source>
</evidence>
<dbReference type="Gene3D" id="1.10.8.350">
    <property type="entry name" value="Bacterial muramidase"/>
    <property type="match status" value="1"/>
</dbReference>
<dbReference type="GO" id="GO:0009253">
    <property type="term" value="P:peptidoglycan catabolic process"/>
    <property type="evidence" value="ECO:0007669"/>
    <property type="project" value="TreeGrafter"/>
</dbReference>
<dbReference type="InterPro" id="IPR011757">
    <property type="entry name" value="Lytic_transglycosylase_MltB"/>
</dbReference>
<sequence length="340" mass="40000">MKYISLIVFIYLSFGIQLSAKDYTTYPQVKRFIDQMVKRHGYSRYRLEKLFSNVKYQKKALAVYVPSLRPKRKHHKSTKRKIGSWDHYKSIIVTKSKFPKGVEYLHKHRYALQKAHRKYGVPPEYIVAIIGIESHYGYNAGRYPVFDTLTTLAFEKNRRARFFKSELKAYLLMTKKEGIDPKDVKGSYAGAIGLGQFMPSNYKIFAVDFNHDGKTRMNNDTDAIGSVANYLKRHGWRRGEPVATRVSYSGNRYRGKRTGYKHRYSRASLKGIEPREEFNYKGKVYLIKLQRTHYDELWYGTKNFYVITRYNHSSYYAMGVHQLAEGIKRGYNKKYGEILK</sequence>
<gene>
    <name evidence="2" type="ORF">MNB_SV-6-1455</name>
</gene>
<dbReference type="EMBL" id="FPHC01000019">
    <property type="protein sequence ID" value="SFV51153.1"/>
    <property type="molecule type" value="Genomic_DNA"/>
</dbReference>